<sequence length="296" mass="32053">MGLFGGFKAKFSKDSTAKSASKTAKKNEVVCLGYRVYSEFQDPPQYLLPPRSTPKRVPGVKTVPSRLDPNRNGQGPSTSPPIETLIVTNPNAKKSAKKVPALPPRAHALNESEQHQTAKSYEARTIANGNSVDVRIGRSNENLKPAPDETYVIGKTSSFNPTSSSASTNHINRIDVEGKEATKSILKSKSAFELRETSNASDPGDGATVMVNSRKREIRTAPSMEYSSFSGKTTQTTSNDNYAYSTGYSQSSRALGSTSSQAASIFFGGDEEPEIQRPRRINLDEHEGANNRSAEC</sequence>
<dbReference type="AlphaFoldDB" id="U4UMT5"/>
<name>U4UMT5_DENPD</name>
<accession>U4UMT5</accession>
<feature type="region of interest" description="Disordered" evidence="1">
    <location>
        <begin position="224"/>
        <end position="296"/>
    </location>
</feature>
<feature type="compositionally biased region" description="Basic and acidic residues" evidence="1">
    <location>
        <begin position="274"/>
        <end position="296"/>
    </location>
</feature>
<proteinExistence type="predicted"/>
<organism evidence="2 3">
    <name type="scientific">Dendroctonus ponderosae</name>
    <name type="common">Mountain pine beetle</name>
    <dbReference type="NCBI Taxonomy" id="77166"/>
    <lineage>
        <taxon>Eukaryota</taxon>
        <taxon>Metazoa</taxon>
        <taxon>Ecdysozoa</taxon>
        <taxon>Arthropoda</taxon>
        <taxon>Hexapoda</taxon>
        <taxon>Insecta</taxon>
        <taxon>Pterygota</taxon>
        <taxon>Neoptera</taxon>
        <taxon>Endopterygota</taxon>
        <taxon>Coleoptera</taxon>
        <taxon>Polyphaga</taxon>
        <taxon>Cucujiformia</taxon>
        <taxon>Curculionidae</taxon>
        <taxon>Scolytinae</taxon>
        <taxon>Dendroctonus</taxon>
    </lineage>
</organism>
<reference evidence="2 3" key="1">
    <citation type="journal article" date="2013" name="Genome Biol.">
        <title>Draft genome of the mountain pine beetle, Dendroctonus ponderosae Hopkins, a major forest pest.</title>
        <authorList>
            <person name="Keeling C.I."/>
            <person name="Yuen M.M."/>
            <person name="Liao N.Y."/>
            <person name="Docking T.R."/>
            <person name="Chan S.K."/>
            <person name="Taylor G.A."/>
            <person name="Palmquist D.L."/>
            <person name="Jackman S.D."/>
            <person name="Nguyen A."/>
            <person name="Li M."/>
            <person name="Henderson H."/>
            <person name="Janes J.K."/>
            <person name="Zhao Y."/>
            <person name="Pandoh P."/>
            <person name="Moore R."/>
            <person name="Sperling F.A."/>
            <person name="Huber D.P."/>
            <person name="Birol I."/>
            <person name="Jones S.J."/>
            <person name="Bohlmann J."/>
        </authorList>
    </citation>
    <scope>NUCLEOTIDE SEQUENCE</scope>
</reference>
<dbReference type="Proteomes" id="UP000030742">
    <property type="component" value="Unassembled WGS sequence"/>
</dbReference>
<dbReference type="EMBL" id="KB632390">
    <property type="protein sequence ID" value="ERL94432.1"/>
    <property type="molecule type" value="Genomic_DNA"/>
</dbReference>
<gene>
    <name evidence="2" type="ORF">D910_11709</name>
</gene>
<protein>
    <submittedName>
        <fullName evidence="2">Uncharacterized protein</fullName>
    </submittedName>
</protein>
<evidence type="ECO:0000256" key="1">
    <source>
        <dbReference type="SAM" id="MobiDB-lite"/>
    </source>
</evidence>
<evidence type="ECO:0000313" key="2">
    <source>
        <dbReference type="EMBL" id="ERL94432.1"/>
    </source>
</evidence>
<evidence type="ECO:0000313" key="3">
    <source>
        <dbReference type="Proteomes" id="UP000030742"/>
    </source>
</evidence>
<dbReference type="OrthoDB" id="6770873at2759"/>
<feature type="compositionally biased region" description="Polar residues" evidence="1">
    <location>
        <begin position="225"/>
        <end position="263"/>
    </location>
</feature>
<feature type="compositionally biased region" description="Polar residues" evidence="1">
    <location>
        <begin position="71"/>
        <end position="84"/>
    </location>
</feature>
<feature type="region of interest" description="Disordered" evidence="1">
    <location>
        <begin position="43"/>
        <end position="84"/>
    </location>
</feature>